<proteinExistence type="predicted"/>
<dbReference type="EMBL" id="JAHDYR010000017">
    <property type="protein sequence ID" value="KAG9394028.1"/>
    <property type="molecule type" value="Genomic_DNA"/>
</dbReference>
<reference evidence="1" key="1">
    <citation type="submission" date="2021-05" db="EMBL/GenBank/DDBJ databases">
        <title>A free-living protist that lacks canonical eukaryotic 1 DNA replication and segregation systems.</title>
        <authorList>
            <person name="Salas-Leiva D.E."/>
            <person name="Tromer E.C."/>
            <person name="Curtis B.A."/>
            <person name="Jerlstrom-Hultqvist J."/>
            <person name="Kolisko M."/>
            <person name="Yi Z."/>
            <person name="Salas-Leiva J.S."/>
            <person name="Gallot-Lavallee L."/>
            <person name="Kops G.J.P.L."/>
            <person name="Archibald J.M."/>
            <person name="Simpson A.G.B."/>
            <person name="Roger A.J."/>
        </authorList>
    </citation>
    <scope>NUCLEOTIDE SEQUENCE</scope>
    <source>
        <strain evidence="1">BICM</strain>
    </source>
</reference>
<dbReference type="AlphaFoldDB" id="A0A8J6E1Y1"/>
<dbReference type="Proteomes" id="UP000717585">
    <property type="component" value="Unassembled WGS sequence"/>
</dbReference>
<evidence type="ECO:0000313" key="2">
    <source>
        <dbReference type="Proteomes" id="UP000717585"/>
    </source>
</evidence>
<protein>
    <submittedName>
        <fullName evidence="1">Uncharacterized protein</fullName>
    </submittedName>
</protein>
<sequence>MRFENWEVVITYGADSSLGSIITAVLDEFLLRNRDKSFRLDSKEQCLRILRDFLTSCPLRVTHSDATLRSAVVNADWSALMRNHSTAHVTVTRVDNEAKTKSLYTAMAIICAVELGKNRYDRLRHAFVSMASDMGVRLGIHTPPVVDSLQNLGYDLLSIPAIRSVISDPTLIEDVNAFTPEQPDVSGRDGVSNQELQCQAGAGFTRSVEVAEAFYGLYDPTTHTDLQETLDEHDCLFAHHFEKISGESRLYISHDDPSKLPEIQRLCRNMGIIPRGTKKSHRMVISALSYGPVAQIKFMLKFPDRVQRDIKSSKFVQSVTINPESRQEAYGLEMLLWFDGYRADCTAVKYRIIDREGAALPQKITPPMTLLTFQGTEKLIPSFFDDVQRLMNKLIGIPFACGDSSLLPRSRVVISLLGICGDHKALQIVSGVKRGRYYRSPFSSLHMGKVASDPFANRYDRWTIADSIRLRDAGGVKDMTRFGSRDGHRDVCCLTYANEIDGPLHVLTKYADVTFIPPVMHVSHYLMKDFWTLLGLVKVQHAGQNVHTLEQIEKLFTRTTGCNEQSWNRRKLATLVNEHLEEFDQSLQPFILLTAKLQALYYSSDHVTHQTIAFHHAASFSTFIMFHVLTLFYDLPSSRSSVATTLNDGLRLTYSPKFTGSLYLNAVVSVLPKVHSKLRLPMFYLLEEYFERDFLINAQLRVDKHRSWVLGFLAQKTMVGRVLAHYTRRGSSRKHGMVLPIARQCKSVTFCSCLFDADRCAAWRNRLLTKVPNWDREASQQSLNALFSGWVKGICEEPEEIRELITVDETAKTICVRTADSGLDETLCICNLCNSEQRAEELMRRTGHNLRPRR</sequence>
<gene>
    <name evidence="1" type="ORF">J8273_4390</name>
</gene>
<organism evidence="1 2">
    <name type="scientific">Carpediemonas membranifera</name>
    <dbReference type="NCBI Taxonomy" id="201153"/>
    <lineage>
        <taxon>Eukaryota</taxon>
        <taxon>Metamonada</taxon>
        <taxon>Carpediemonas-like organisms</taxon>
        <taxon>Carpediemonas</taxon>
    </lineage>
</organism>
<evidence type="ECO:0000313" key="1">
    <source>
        <dbReference type="EMBL" id="KAG9394028.1"/>
    </source>
</evidence>
<name>A0A8J6E1Y1_9EUKA</name>
<comment type="caution">
    <text evidence="1">The sequence shown here is derived from an EMBL/GenBank/DDBJ whole genome shotgun (WGS) entry which is preliminary data.</text>
</comment>
<keyword evidence="2" id="KW-1185">Reference proteome</keyword>
<accession>A0A8J6E1Y1</accession>